<keyword evidence="2 7" id="KW-0813">Transport</keyword>
<evidence type="ECO:0000256" key="7">
    <source>
        <dbReference type="RuleBase" id="RU363032"/>
    </source>
</evidence>
<feature type="domain" description="ABC transmembrane type-1" evidence="8">
    <location>
        <begin position="80"/>
        <end position="270"/>
    </location>
</feature>
<keyword evidence="4 7" id="KW-0812">Transmembrane</keyword>
<feature type="transmembrane region" description="Helical" evidence="7">
    <location>
        <begin position="148"/>
        <end position="171"/>
    </location>
</feature>
<evidence type="ECO:0000256" key="4">
    <source>
        <dbReference type="ARBA" id="ARBA00022692"/>
    </source>
</evidence>
<feature type="transmembrane region" description="Helical" evidence="7">
    <location>
        <begin position="118"/>
        <end position="142"/>
    </location>
</feature>
<keyword evidence="6 7" id="KW-0472">Membrane</keyword>
<dbReference type="Proteomes" id="UP000294682">
    <property type="component" value="Unassembled WGS sequence"/>
</dbReference>
<evidence type="ECO:0000313" key="9">
    <source>
        <dbReference type="EMBL" id="TCL44187.1"/>
    </source>
</evidence>
<dbReference type="PROSITE" id="PS50928">
    <property type="entry name" value="ABC_TM1"/>
    <property type="match status" value="1"/>
</dbReference>
<dbReference type="InterPro" id="IPR050901">
    <property type="entry name" value="BP-dep_ABC_trans_perm"/>
</dbReference>
<feature type="transmembrane region" description="Helical" evidence="7">
    <location>
        <begin position="247"/>
        <end position="270"/>
    </location>
</feature>
<feature type="transmembrane region" description="Helical" evidence="7">
    <location>
        <begin position="85"/>
        <end position="106"/>
    </location>
</feature>
<name>A0A9X8UL50_9FIRM</name>
<feature type="transmembrane region" description="Helical" evidence="7">
    <location>
        <begin position="196"/>
        <end position="217"/>
    </location>
</feature>
<dbReference type="SUPFAM" id="SSF161098">
    <property type="entry name" value="MetI-like"/>
    <property type="match status" value="1"/>
</dbReference>
<feature type="transmembrane region" description="Helical" evidence="7">
    <location>
        <begin position="20"/>
        <end position="41"/>
    </location>
</feature>
<dbReference type="GO" id="GO:0005886">
    <property type="term" value="C:plasma membrane"/>
    <property type="evidence" value="ECO:0007669"/>
    <property type="project" value="UniProtKB-SubCell"/>
</dbReference>
<evidence type="ECO:0000256" key="3">
    <source>
        <dbReference type="ARBA" id="ARBA00022475"/>
    </source>
</evidence>
<reference evidence="9 10" key="1">
    <citation type="submission" date="2019-03" db="EMBL/GenBank/DDBJ databases">
        <title>Genomic Encyclopedia of Type Strains, Phase IV (KMG-IV): sequencing the most valuable type-strain genomes for metagenomic binning, comparative biology and taxonomic classification.</title>
        <authorList>
            <person name="Goeker M."/>
        </authorList>
    </citation>
    <scope>NUCLEOTIDE SEQUENCE [LARGE SCALE GENOMIC DNA]</scope>
    <source>
        <strain evidence="9 10">DSM 100433</strain>
    </source>
</reference>
<evidence type="ECO:0000313" key="10">
    <source>
        <dbReference type="Proteomes" id="UP000294682"/>
    </source>
</evidence>
<protein>
    <submittedName>
        <fullName evidence="9">Carbohydrate ABC transporter membrane protein 2 (CUT1 family)</fullName>
    </submittedName>
</protein>
<dbReference type="Pfam" id="PF00528">
    <property type="entry name" value="BPD_transp_1"/>
    <property type="match status" value="1"/>
</dbReference>
<comment type="subcellular location">
    <subcellularLocation>
        <location evidence="1 7">Cell membrane</location>
        <topology evidence="1 7">Multi-pass membrane protein</topology>
    </subcellularLocation>
</comment>
<sequence>MKMNDTPVFAAALGKGKIKWLTCLLILAAVLVTFFPIFWLIETAFKHQVDFLSVPPKIIFLPTLKNFRSVLAQSDFALAYQNSTVISLFAVVLSTLLGVPAAYGLSRFRFPARGLLSFWILSTRFIPPVVVVIPFFLIFRVLGLANTISGMVLIYMVASLPLVIWIMVGFFDDIPFELEEAACVDGASPIATFTRIAAPLIAPGVIATVILALIGSWNELLYATVLTGPDTRTLPVAIYNFVSYQEIAWGNLCAAGVLAIAPIMVFTVAIQKYLVSGLTFGAVK</sequence>
<keyword evidence="5 7" id="KW-1133">Transmembrane helix</keyword>
<keyword evidence="3" id="KW-1003">Cell membrane</keyword>
<keyword evidence="10" id="KW-1185">Reference proteome</keyword>
<dbReference type="PANTHER" id="PTHR32243:SF18">
    <property type="entry name" value="INNER MEMBRANE ABC TRANSPORTER PERMEASE PROTEIN YCJP"/>
    <property type="match status" value="1"/>
</dbReference>
<dbReference type="GO" id="GO:0055085">
    <property type="term" value="P:transmembrane transport"/>
    <property type="evidence" value="ECO:0007669"/>
    <property type="project" value="InterPro"/>
</dbReference>
<evidence type="ECO:0000256" key="6">
    <source>
        <dbReference type="ARBA" id="ARBA00023136"/>
    </source>
</evidence>
<dbReference type="InterPro" id="IPR000515">
    <property type="entry name" value="MetI-like"/>
</dbReference>
<evidence type="ECO:0000259" key="8">
    <source>
        <dbReference type="PROSITE" id="PS50928"/>
    </source>
</evidence>
<gene>
    <name evidence="9" type="ORF">EDD78_103225</name>
</gene>
<dbReference type="RefSeq" id="WP_132084271.1">
    <property type="nucleotide sequence ID" value="NZ_SLUK01000003.1"/>
</dbReference>
<comment type="caution">
    <text evidence="9">The sequence shown here is derived from an EMBL/GenBank/DDBJ whole genome shotgun (WGS) entry which is preliminary data.</text>
</comment>
<dbReference type="EMBL" id="SLUK01000003">
    <property type="protein sequence ID" value="TCL44187.1"/>
    <property type="molecule type" value="Genomic_DNA"/>
</dbReference>
<dbReference type="AlphaFoldDB" id="A0A9X8UL50"/>
<dbReference type="InterPro" id="IPR035906">
    <property type="entry name" value="MetI-like_sf"/>
</dbReference>
<organism evidence="9 10">
    <name type="scientific">Harryflintia acetispora</name>
    <dbReference type="NCBI Taxonomy" id="1849041"/>
    <lineage>
        <taxon>Bacteria</taxon>
        <taxon>Bacillati</taxon>
        <taxon>Bacillota</taxon>
        <taxon>Clostridia</taxon>
        <taxon>Eubacteriales</taxon>
        <taxon>Oscillospiraceae</taxon>
        <taxon>Harryflintia</taxon>
    </lineage>
</organism>
<dbReference type="Gene3D" id="1.10.3720.10">
    <property type="entry name" value="MetI-like"/>
    <property type="match status" value="1"/>
</dbReference>
<dbReference type="CDD" id="cd06261">
    <property type="entry name" value="TM_PBP2"/>
    <property type="match status" value="1"/>
</dbReference>
<proteinExistence type="inferred from homology"/>
<accession>A0A9X8UL50</accession>
<evidence type="ECO:0000256" key="1">
    <source>
        <dbReference type="ARBA" id="ARBA00004651"/>
    </source>
</evidence>
<dbReference type="PANTHER" id="PTHR32243">
    <property type="entry name" value="MALTOSE TRANSPORT SYSTEM PERMEASE-RELATED"/>
    <property type="match status" value="1"/>
</dbReference>
<comment type="similarity">
    <text evidence="7">Belongs to the binding-protein-dependent transport system permease family.</text>
</comment>
<evidence type="ECO:0000256" key="5">
    <source>
        <dbReference type="ARBA" id="ARBA00022989"/>
    </source>
</evidence>
<evidence type="ECO:0000256" key="2">
    <source>
        <dbReference type="ARBA" id="ARBA00022448"/>
    </source>
</evidence>